<sequence>MAATVGPTDERPRWLSITGAALWVSLSAKTIRRKIAAGELRAYRCGKTIRIKTDDLEAMMRPVPSAKDW</sequence>
<gene>
    <name evidence="2" type="ORF">GCM10009788_07280</name>
</gene>
<dbReference type="Proteomes" id="UP001500842">
    <property type="component" value="Unassembled WGS sequence"/>
</dbReference>
<keyword evidence="3" id="KW-1185">Reference proteome</keyword>
<name>A0ABN1ZWB0_9ACTN</name>
<accession>A0ABN1ZWB0</accession>
<protein>
    <recommendedName>
        <fullName evidence="1">Helix-turn-helix domain-containing protein</fullName>
    </recommendedName>
</protein>
<feature type="domain" description="Helix-turn-helix" evidence="1">
    <location>
        <begin position="14"/>
        <end position="61"/>
    </location>
</feature>
<reference evidence="2 3" key="1">
    <citation type="journal article" date="2019" name="Int. J. Syst. Evol. Microbiol.">
        <title>The Global Catalogue of Microorganisms (GCM) 10K type strain sequencing project: providing services to taxonomists for standard genome sequencing and annotation.</title>
        <authorList>
            <consortium name="The Broad Institute Genomics Platform"/>
            <consortium name="The Broad Institute Genome Sequencing Center for Infectious Disease"/>
            <person name="Wu L."/>
            <person name="Ma J."/>
        </authorList>
    </citation>
    <scope>NUCLEOTIDE SEQUENCE [LARGE SCALE GENOMIC DNA]</scope>
    <source>
        <strain evidence="2 3">JCM 14942</strain>
    </source>
</reference>
<proteinExistence type="predicted"/>
<evidence type="ECO:0000313" key="2">
    <source>
        <dbReference type="EMBL" id="GAA1506075.1"/>
    </source>
</evidence>
<comment type="caution">
    <text evidence="2">The sequence shown here is derived from an EMBL/GenBank/DDBJ whole genome shotgun (WGS) entry which is preliminary data.</text>
</comment>
<dbReference type="Pfam" id="PF12728">
    <property type="entry name" value="HTH_17"/>
    <property type="match status" value="1"/>
</dbReference>
<dbReference type="InterPro" id="IPR041657">
    <property type="entry name" value="HTH_17"/>
</dbReference>
<dbReference type="InterPro" id="IPR010093">
    <property type="entry name" value="SinI_DNA-bd"/>
</dbReference>
<dbReference type="RefSeq" id="WP_141005161.1">
    <property type="nucleotide sequence ID" value="NZ_BAAAOR010000007.1"/>
</dbReference>
<dbReference type="NCBIfam" id="TIGR01764">
    <property type="entry name" value="excise"/>
    <property type="match status" value="1"/>
</dbReference>
<evidence type="ECO:0000313" key="3">
    <source>
        <dbReference type="Proteomes" id="UP001500842"/>
    </source>
</evidence>
<organism evidence="2 3">
    <name type="scientific">Nocardioides humi</name>
    <dbReference type="NCBI Taxonomy" id="449461"/>
    <lineage>
        <taxon>Bacteria</taxon>
        <taxon>Bacillati</taxon>
        <taxon>Actinomycetota</taxon>
        <taxon>Actinomycetes</taxon>
        <taxon>Propionibacteriales</taxon>
        <taxon>Nocardioidaceae</taxon>
        <taxon>Nocardioides</taxon>
    </lineage>
</organism>
<evidence type="ECO:0000259" key="1">
    <source>
        <dbReference type="Pfam" id="PF12728"/>
    </source>
</evidence>
<dbReference type="EMBL" id="BAAAOR010000007">
    <property type="protein sequence ID" value="GAA1506075.1"/>
    <property type="molecule type" value="Genomic_DNA"/>
</dbReference>